<evidence type="ECO:0000313" key="2">
    <source>
        <dbReference type="EMBL" id="KAF0982171.1"/>
    </source>
</evidence>
<sequence>MSQTEDLSAYDTRQSAIDEGALVVDMVFENVTVQDVMNVLKDYEKYSEFVDGTNKAEITKKVTSDGRVVDVFWNVTIASIKTVEYTLRLACLDDGTSWSETDHGPFKKNRGGWKLRPTEDGKGVALSYIILLEFSVWVPGFIKDFLVGKGLPKTLEAFKKRINEKKSEQK</sequence>
<reference evidence="2 3" key="1">
    <citation type="journal article" date="2019" name="Sci. Rep.">
        <title>Nanopore sequencing improves the draft genome of the human pathogenic amoeba Naegleria fowleri.</title>
        <authorList>
            <person name="Liechti N."/>
            <person name="Schurch N."/>
            <person name="Bruggmann R."/>
            <person name="Wittwer M."/>
        </authorList>
    </citation>
    <scope>NUCLEOTIDE SEQUENCE [LARGE SCALE GENOMIC DNA]</scope>
    <source>
        <strain evidence="2 3">ATCC 30894</strain>
    </source>
</reference>
<organism evidence="2 3">
    <name type="scientific">Naegleria fowleri</name>
    <name type="common">Brain eating amoeba</name>
    <dbReference type="NCBI Taxonomy" id="5763"/>
    <lineage>
        <taxon>Eukaryota</taxon>
        <taxon>Discoba</taxon>
        <taxon>Heterolobosea</taxon>
        <taxon>Tetramitia</taxon>
        <taxon>Eutetramitia</taxon>
        <taxon>Vahlkampfiidae</taxon>
        <taxon>Naegleria</taxon>
    </lineage>
</organism>
<feature type="domain" description="Coenzyme Q-binding protein COQ10 START" evidence="1">
    <location>
        <begin position="31"/>
        <end position="159"/>
    </location>
</feature>
<accession>A0A6A5C4Z4</accession>
<dbReference type="OrthoDB" id="10251081at2759"/>
<dbReference type="Proteomes" id="UP000444721">
    <property type="component" value="Unassembled WGS sequence"/>
</dbReference>
<proteinExistence type="predicted"/>
<dbReference type="InterPro" id="IPR005031">
    <property type="entry name" value="COQ10_START"/>
</dbReference>
<dbReference type="Gene3D" id="3.30.530.20">
    <property type="match status" value="1"/>
</dbReference>
<protein>
    <recommendedName>
        <fullName evidence="1">Coenzyme Q-binding protein COQ10 START domain-containing protein</fullName>
    </recommendedName>
</protein>
<dbReference type="OMA" id="DHGPFKK"/>
<dbReference type="EMBL" id="VFQX01000012">
    <property type="protein sequence ID" value="KAF0982171.1"/>
    <property type="molecule type" value="Genomic_DNA"/>
</dbReference>
<dbReference type="AlphaFoldDB" id="A0A6A5C4Z4"/>
<keyword evidence="3" id="KW-1185">Reference proteome</keyword>
<dbReference type="SUPFAM" id="SSF55961">
    <property type="entry name" value="Bet v1-like"/>
    <property type="match status" value="1"/>
</dbReference>
<evidence type="ECO:0000259" key="1">
    <source>
        <dbReference type="Pfam" id="PF03364"/>
    </source>
</evidence>
<dbReference type="VEuPathDB" id="AmoebaDB:FDP41_012032"/>
<dbReference type="Pfam" id="PF03364">
    <property type="entry name" value="Polyketide_cyc"/>
    <property type="match status" value="1"/>
</dbReference>
<evidence type="ECO:0000313" key="3">
    <source>
        <dbReference type="Proteomes" id="UP000444721"/>
    </source>
</evidence>
<dbReference type="InterPro" id="IPR023393">
    <property type="entry name" value="START-like_dom_sf"/>
</dbReference>
<dbReference type="RefSeq" id="XP_044566884.1">
    <property type="nucleotide sequence ID" value="XM_044702508.1"/>
</dbReference>
<dbReference type="VEuPathDB" id="AmoebaDB:NfTy_023460"/>
<gene>
    <name evidence="2" type="ORF">FDP41_012032</name>
</gene>
<name>A0A6A5C4Z4_NAEFO</name>
<comment type="caution">
    <text evidence="2">The sequence shown here is derived from an EMBL/GenBank/DDBJ whole genome shotgun (WGS) entry which is preliminary data.</text>
</comment>
<dbReference type="GeneID" id="68119247"/>
<dbReference type="VEuPathDB" id="AmoebaDB:NF0080170"/>